<dbReference type="RefSeq" id="XP_031018948.1">
    <property type="nucleotide sequence ID" value="XM_031156996.1"/>
</dbReference>
<dbReference type="OrthoDB" id="5101225at2759"/>
<feature type="chain" id="PRO_5016570840" evidence="1">
    <location>
        <begin position="17"/>
        <end position="369"/>
    </location>
</feature>
<protein>
    <submittedName>
        <fullName evidence="2">Uncharacterized protein</fullName>
    </submittedName>
</protein>
<gene>
    <name evidence="2" type="ORF">FIESC28_02847</name>
</gene>
<sequence length="369" mass="39199">MKFQSAFVLFTAAVSAIAPPPTCKGSTPSYCKYTSNRDATECRRLFAKNYINVATCQLPAKTVTSTRVKRATIITTKTIAPPARTTKLYKTITRTGRPTTLPTITVTATSTEIDTTVVTDSTAITEVKTVTDTELNSMTNTQTVTSTSTSFLPFSDPQSCTRKKRARGVSIPTSCSCFLTATKPAVTRTTVITKNKPAITHTVYKISGPRKVISRTIVIVRYASGPTISAPETTKTSTATITQTDHTITTITNSQTTTTTEVKDVTDTVTQTKTETATATKSPCDNIGSEEAINQQISGSVIEITASKDASGPNAAKVGNGQCDVFSTKPSFSSSCSSPLCPRGFPNLDIGSDDGFDYYLGPCFGTAVA</sequence>
<dbReference type="AlphaFoldDB" id="A0A366S4U6"/>
<comment type="caution">
    <text evidence="2">The sequence shown here is derived from an EMBL/GenBank/DDBJ whole genome shotgun (WGS) entry which is preliminary data.</text>
</comment>
<evidence type="ECO:0000256" key="1">
    <source>
        <dbReference type="SAM" id="SignalP"/>
    </source>
</evidence>
<organism evidence="2 3">
    <name type="scientific">Fusarium coffeatum</name>
    <dbReference type="NCBI Taxonomy" id="231269"/>
    <lineage>
        <taxon>Eukaryota</taxon>
        <taxon>Fungi</taxon>
        <taxon>Dikarya</taxon>
        <taxon>Ascomycota</taxon>
        <taxon>Pezizomycotina</taxon>
        <taxon>Sordariomycetes</taxon>
        <taxon>Hypocreomycetidae</taxon>
        <taxon>Hypocreales</taxon>
        <taxon>Nectriaceae</taxon>
        <taxon>Fusarium</taxon>
        <taxon>Fusarium incarnatum-equiseti species complex</taxon>
    </lineage>
</organism>
<keyword evidence="3" id="KW-1185">Reference proteome</keyword>
<reference evidence="2 3" key="1">
    <citation type="submission" date="2018-06" db="EMBL/GenBank/DDBJ databases">
        <title>Fusarium incarnatum-equiseti species complex species 28.</title>
        <authorList>
            <person name="Gardiner D.M."/>
        </authorList>
    </citation>
    <scope>NUCLEOTIDE SEQUENCE [LARGE SCALE GENOMIC DNA]</scope>
    <source>
        <strain evidence="2 3">FIESC_28</strain>
    </source>
</reference>
<dbReference type="EMBL" id="QKXC01000058">
    <property type="protein sequence ID" value="RBR24357.1"/>
    <property type="molecule type" value="Genomic_DNA"/>
</dbReference>
<name>A0A366S4U6_9HYPO</name>
<feature type="signal peptide" evidence="1">
    <location>
        <begin position="1"/>
        <end position="16"/>
    </location>
</feature>
<evidence type="ECO:0000313" key="3">
    <source>
        <dbReference type="Proteomes" id="UP000253153"/>
    </source>
</evidence>
<dbReference type="Proteomes" id="UP000253153">
    <property type="component" value="Unassembled WGS sequence"/>
</dbReference>
<dbReference type="GeneID" id="41992292"/>
<evidence type="ECO:0000313" key="2">
    <source>
        <dbReference type="EMBL" id="RBR24357.1"/>
    </source>
</evidence>
<keyword evidence="1" id="KW-0732">Signal</keyword>
<proteinExistence type="predicted"/>
<accession>A0A366S4U6</accession>